<evidence type="ECO:0008006" key="3">
    <source>
        <dbReference type="Google" id="ProtNLM"/>
    </source>
</evidence>
<proteinExistence type="predicted"/>
<accession>A0AAE2RWY2</accession>
<dbReference type="SUPFAM" id="SSF49373">
    <property type="entry name" value="Invasin/intimin cell-adhesion fragments"/>
    <property type="match status" value="1"/>
</dbReference>
<dbReference type="Gene3D" id="2.60.40.1080">
    <property type="match status" value="1"/>
</dbReference>
<dbReference type="OMA" id="ATINCNY"/>
<comment type="caution">
    <text evidence="1">The sequence shown here is derived from an EMBL/GenBank/DDBJ whole genome shotgun (WGS) entry which is preliminary data.</text>
</comment>
<dbReference type="Proteomes" id="UP000631418">
    <property type="component" value="Unassembled WGS sequence"/>
</dbReference>
<gene>
    <name evidence="1" type="ORF">IS491_25600</name>
</gene>
<reference evidence="1" key="1">
    <citation type="submission" date="2020-11" db="EMBL/GenBank/DDBJ databases">
        <authorList>
            <person name="Thieme N."/>
            <person name="Liebl W."/>
            <person name="Zverlov V."/>
        </authorList>
    </citation>
    <scope>NUCLEOTIDE SEQUENCE</scope>
    <source>
        <strain evidence="1">NT08</strain>
    </source>
</reference>
<dbReference type="RefSeq" id="WP_011968709.1">
    <property type="nucleotide sequence ID" value="NZ_CP073279.1"/>
</dbReference>
<dbReference type="InterPro" id="IPR008964">
    <property type="entry name" value="Invasin/intimin_cell_adhesion"/>
</dbReference>
<name>A0AAE2RWY2_CLOBE</name>
<protein>
    <recommendedName>
        <fullName evidence="3">BIG2 domain-containing protein</fullName>
    </recommendedName>
</protein>
<dbReference type="EMBL" id="JADOEF010000004">
    <property type="protein sequence ID" value="MBF7811971.1"/>
    <property type="molecule type" value="Genomic_DNA"/>
</dbReference>
<evidence type="ECO:0000313" key="1">
    <source>
        <dbReference type="EMBL" id="MBF7811971.1"/>
    </source>
</evidence>
<organism evidence="1 2">
    <name type="scientific">Clostridium beijerinckii</name>
    <name type="common">Clostridium MP</name>
    <dbReference type="NCBI Taxonomy" id="1520"/>
    <lineage>
        <taxon>Bacteria</taxon>
        <taxon>Bacillati</taxon>
        <taxon>Bacillota</taxon>
        <taxon>Clostridia</taxon>
        <taxon>Eubacteriales</taxon>
        <taxon>Clostridiaceae</taxon>
        <taxon>Clostridium</taxon>
    </lineage>
</organism>
<evidence type="ECO:0000313" key="2">
    <source>
        <dbReference type="Proteomes" id="UP000631418"/>
    </source>
</evidence>
<dbReference type="AlphaFoldDB" id="A0AAE2RWY2"/>
<sequence>MNNSITLDSSYKKAIEMCGVNATINNIDTKILIKEASDEYGIDYKKIISSTSFNQGNYMFVNGVQYLIVDVEEQLTQSIYNVGTFRKTKEILLGSNYKPVQSIVDRDRITLVDGTYLQEVHDQYTFIIPKLGNKTGVGNTLVYDLGIYNIISIDSSRDGLYYITGKYSSVYTPHTYAITLNSNSQTLKETETYTIVPTCTDNGVVVTSPTVIYTSSDTNIATVSSTGVVSCLGVGSATINCNYNNVSVDLTITVEEKPVEPVVSYVENWSQTTTIKQYVTSTYTVTRTTDSVVEIPLIDYVFDSAGQALISSSKIVVTRKNDNSFSVKNSTITTTTTCYVNIIDHSSGHVIANQLLTFVKGI</sequence>